<keyword evidence="5" id="KW-1185">Reference proteome</keyword>
<dbReference type="eggNOG" id="COG4942">
    <property type="taxonomic scope" value="Bacteria"/>
</dbReference>
<dbReference type="KEGG" id="aco:Amico_1457"/>
<keyword evidence="2" id="KW-0175">Coiled coil</keyword>
<sequence>MKCFTKKLLFGILLAAFYIFCCLTPPIFALTTQELEQQIAEEERRMTIIERRAAYYEDLIKKAGEKERGILGQITQYDQKKQKTEQQIKVLELKQAKAQRRIKELNEDIKKTDARIEEIKGYLRERFVAIYKYGGMAEIDLLLTASTAHEAMSTSILLGKIAREDENMIDDLALSREKIEASKKELEEQKALFESQEKKLQGERKRYKAEIEKRNALLGKLRKEKALHEQAARELQQAQQEVGNTIRRLMRQKQELIAKERERNEKPTRVIAYVPVGGRLDWPLRGEVSETFGKRVHPVFKTTTMHTGIDIRAPRGTAVRAAGPGEVLYVGWLRGYGQIIIIDHGRDLSTVYAHLSSTGVDEGQGVSKGQVIGHVGSTGVSTGPHLHFEVRVNGDARDPMKYLQ</sequence>
<feature type="coiled-coil region" evidence="2">
    <location>
        <begin position="169"/>
        <end position="266"/>
    </location>
</feature>
<keyword evidence="1" id="KW-0732">Signal</keyword>
<dbReference type="MEROPS" id="M23.009"/>
<feature type="domain" description="M23ase beta-sheet core" evidence="3">
    <location>
        <begin position="305"/>
        <end position="399"/>
    </location>
</feature>
<dbReference type="CDD" id="cd12797">
    <property type="entry name" value="M23_peptidase"/>
    <property type="match status" value="1"/>
</dbReference>
<reference evidence="4 5" key="1">
    <citation type="journal article" date="2010" name="Stand. Genomic Sci.">
        <title>Complete genome sequence of Aminobacterium colombiense type strain (ALA-1).</title>
        <authorList>
            <person name="Chertkov O."/>
            <person name="Sikorski J."/>
            <person name="Brambilla E."/>
            <person name="Lapidus A."/>
            <person name="Copeland A."/>
            <person name="Glavina Del Rio T."/>
            <person name="Nolan M."/>
            <person name="Lucas S."/>
            <person name="Tice H."/>
            <person name="Cheng J.F."/>
            <person name="Han C."/>
            <person name="Detter J.C."/>
            <person name="Bruce D."/>
            <person name="Tapia R."/>
            <person name="Goodwin L."/>
            <person name="Pitluck S."/>
            <person name="Liolios K."/>
            <person name="Ivanova N."/>
            <person name="Mavromatis K."/>
            <person name="Ovchinnikova G."/>
            <person name="Pati A."/>
            <person name="Chen A."/>
            <person name="Palaniappan K."/>
            <person name="Land M."/>
            <person name="Hauser L."/>
            <person name="Chang Y.J."/>
            <person name="Jeffries C.D."/>
            <person name="Spring S."/>
            <person name="Rohde M."/>
            <person name="Goker M."/>
            <person name="Bristow J."/>
            <person name="Eisen J.A."/>
            <person name="Markowitz V."/>
            <person name="Hugenholtz P."/>
            <person name="Kyrpides N.C."/>
            <person name="Klenk H.P."/>
        </authorList>
    </citation>
    <scope>NUCLEOTIDE SEQUENCE [LARGE SCALE GENOMIC DNA]</scope>
    <source>
        <strain evidence="5">DSM 12261 / ALA-1</strain>
    </source>
</reference>
<name>D5EG92_AMICL</name>
<dbReference type="Gene3D" id="6.10.250.3150">
    <property type="match status" value="1"/>
</dbReference>
<dbReference type="InterPro" id="IPR016047">
    <property type="entry name" value="M23ase_b-sheet_dom"/>
</dbReference>
<dbReference type="Proteomes" id="UP000002366">
    <property type="component" value="Chromosome"/>
</dbReference>
<dbReference type="SUPFAM" id="SSF51261">
    <property type="entry name" value="Duplicated hybrid motif"/>
    <property type="match status" value="1"/>
</dbReference>
<dbReference type="Pfam" id="PF01551">
    <property type="entry name" value="Peptidase_M23"/>
    <property type="match status" value="1"/>
</dbReference>
<gene>
    <name evidence="4" type="ordered locus">Amico_1457</name>
</gene>
<dbReference type="GO" id="GO:0004222">
    <property type="term" value="F:metalloendopeptidase activity"/>
    <property type="evidence" value="ECO:0007669"/>
    <property type="project" value="TreeGrafter"/>
</dbReference>
<evidence type="ECO:0000256" key="1">
    <source>
        <dbReference type="ARBA" id="ARBA00022729"/>
    </source>
</evidence>
<dbReference type="PANTHER" id="PTHR21666">
    <property type="entry name" value="PEPTIDASE-RELATED"/>
    <property type="match status" value="1"/>
</dbReference>
<evidence type="ECO:0000259" key="3">
    <source>
        <dbReference type="Pfam" id="PF01551"/>
    </source>
</evidence>
<proteinExistence type="predicted"/>
<dbReference type="STRING" id="572547.Amico_1457"/>
<feature type="coiled-coil region" evidence="2">
    <location>
        <begin position="32"/>
        <end position="122"/>
    </location>
</feature>
<dbReference type="RefSeq" id="WP_013048837.1">
    <property type="nucleotide sequence ID" value="NC_014011.1"/>
</dbReference>
<dbReference type="HOGENOM" id="CLU_029425_4_3_0"/>
<evidence type="ECO:0000313" key="4">
    <source>
        <dbReference type="EMBL" id="ADE57574.1"/>
    </source>
</evidence>
<protein>
    <submittedName>
        <fullName evidence="4">Peptidase M23</fullName>
    </submittedName>
</protein>
<dbReference type="Gene3D" id="2.70.70.10">
    <property type="entry name" value="Glucose Permease (Domain IIA)"/>
    <property type="match status" value="1"/>
</dbReference>
<evidence type="ECO:0000313" key="5">
    <source>
        <dbReference type="Proteomes" id="UP000002366"/>
    </source>
</evidence>
<dbReference type="FunFam" id="2.70.70.10:FF:000006">
    <property type="entry name" value="M23 family peptidase"/>
    <property type="match status" value="1"/>
</dbReference>
<organism evidence="4 5">
    <name type="scientific">Aminobacterium colombiense (strain DSM 12261 / ALA-1)</name>
    <dbReference type="NCBI Taxonomy" id="572547"/>
    <lineage>
        <taxon>Bacteria</taxon>
        <taxon>Thermotogati</taxon>
        <taxon>Synergistota</taxon>
        <taxon>Synergistia</taxon>
        <taxon>Synergistales</taxon>
        <taxon>Aminobacteriaceae</taxon>
        <taxon>Aminobacterium</taxon>
    </lineage>
</organism>
<dbReference type="InterPro" id="IPR011055">
    <property type="entry name" value="Dup_hybrid_motif"/>
</dbReference>
<evidence type="ECO:0000256" key="2">
    <source>
        <dbReference type="SAM" id="Coils"/>
    </source>
</evidence>
<dbReference type="InterPro" id="IPR050570">
    <property type="entry name" value="Cell_wall_metabolism_enzyme"/>
</dbReference>
<dbReference type="OrthoDB" id="9809488at2"/>
<accession>D5EG92</accession>
<dbReference type="PANTHER" id="PTHR21666:SF289">
    <property type="entry name" value="L-ALA--D-GLU ENDOPEPTIDASE"/>
    <property type="match status" value="1"/>
</dbReference>
<dbReference type="EMBL" id="CP001997">
    <property type="protein sequence ID" value="ADE57574.1"/>
    <property type="molecule type" value="Genomic_DNA"/>
</dbReference>
<dbReference type="AlphaFoldDB" id="D5EG92"/>